<evidence type="ECO:0000313" key="2">
    <source>
        <dbReference type="Proteomes" id="UP000030854"/>
    </source>
</evidence>
<gene>
    <name evidence="1" type="ORF">EV44_g4217</name>
</gene>
<dbReference type="Proteomes" id="UP000030854">
    <property type="component" value="Unassembled WGS sequence"/>
</dbReference>
<proteinExistence type="predicted"/>
<dbReference type="EMBL" id="JNVN01003669">
    <property type="protein sequence ID" value="KHJ30751.1"/>
    <property type="molecule type" value="Genomic_DNA"/>
</dbReference>
<comment type="caution">
    <text evidence="1">The sequence shown here is derived from an EMBL/GenBank/DDBJ whole genome shotgun (WGS) entry which is preliminary data.</text>
</comment>
<organism evidence="1 2">
    <name type="scientific">Uncinula necator</name>
    <name type="common">Grape powdery mildew</name>
    <dbReference type="NCBI Taxonomy" id="52586"/>
    <lineage>
        <taxon>Eukaryota</taxon>
        <taxon>Fungi</taxon>
        <taxon>Dikarya</taxon>
        <taxon>Ascomycota</taxon>
        <taxon>Pezizomycotina</taxon>
        <taxon>Leotiomycetes</taxon>
        <taxon>Erysiphales</taxon>
        <taxon>Erysiphaceae</taxon>
        <taxon>Erysiphe</taxon>
    </lineage>
</organism>
<protein>
    <submittedName>
        <fullName evidence="1">Putative eka-like protein</fullName>
    </submittedName>
</protein>
<accession>A0A0B1P1H0</accession>
<keyword evidence="2" id="KW-1185">Reference proteome</keyword>
<name>A0A0B1P1H0_UNCNE</name>
<reference evidence="1 2" key="1">
    <citation type="journal article" date="2014" name="BMC Genomics">
        <title>Adaptive genomic structural variation in the grape powdery mildew pathogen, Erysiphe necator.</title>
        <authorList>
            <person name="Jones L."/>
            <person name="Riaz S."/>
            <person name="Morales-Cruz A."/>
            <person name="Amrine K.C."/>
            <person name="McGuire B."/>
            <person name="Gubler W.D."/>
            <person name="Walker M.A."/>
            <person name="Cantu D."/>
        </authorList>
    </citation>
    <scope>NUCLEOTIDE SEQUENCE [LARGE SCALE GENOMIC DNA]</scope>
    <source>
        <strain evidence="2">c</strain>
    </source>
</reference>
<dbReference type="AlphaFoldDB" id="A0A0B1P1H0"/>
<sequence length="134" mass="14594">MAISPALLGKVKPVHSGFALSPCSEEAREKILNAGDGLYLSGAKLEPATNLILVIVPTVPATIRKEQGEVKVRKCMLTNEIERVCSIHPAHLKLYGGNKPGVPHRAWMAYFPTAPNASFRVFDESGIAKKFKKQ</sequence>
<evidence type="ECO:0000313" key="1">
    <source>
        <dbReference type="EMBL" id="KHJ30751.1"/>
    </source>
</evidence>
<dbReference type="HOGENOM" id="CLU_018153_6_1_1"/>